<protein>
    <submittedName>
        <fullName evidence="10">NADH-quinone oxidoreductase, E subunit</fullName>
    </submittedName>
</protein>
<dbReference type="Pfam" id="PF01257">
    <property type="entry name" value="2Fe-2S_thioredx"/>
    <property type="match status" value="1"/>
</dbReference>
<evidence type="ECO:0000256" key="6">
    <source>
        <dbReference type="ARBA" id="ARBA00023014"/>
    </source>
</evidence>
<dbReference type="AlphaFoldDB" id="A0A0K6HX21"/>
<dbReference type="GO" id="GO:0098796">
    <property type="term" value="C:membrane protein complex"/>
    <property type="evidence" value="ECO:0007669"/>
    <property type="project" value="UniProtKB-ARBA"/>
</dbReference>
<dbReference type="GO" id="GO:0031090">
    <property type="term" value="C:organelle membrane"/>
    <property type="evidence" value="ECO:0007669"/>
    <property type="project" value="UniProtKB-ARBA"/>
</dbReference>
<evidence type="ECO:0000256" key="1">
    <source>
        <dbReference type="ARBA" id="ARBA00010643"/>
    </source>
</evidence>
<keyword evidence="5" id="KW-0408">Iron</keyword>
<dbReference type="Gene3D" id="3.40.30.10">
    <property type="entry name" value="Glutaredoxin"/>
    <property type="match status" value="1"/>
</dbReference>
<dbReference type="GO" id="GO:0046872">
    <property type="term" value="F:metal ion binding"/>
    <property type="evidence" value="ECO:0007669"/>
    <property type="project" value="UniProtKB-KW"/>
</dbReference>
<dbReference type="PANTHER" id="PTHR10371:SF3">
    <property type="entry name" value="NADH DEHYDROGENASE [UBIQUINONE] FLAVOPROTEIN 2, MITOCHONDRIAL"/>
    <property type="match status" value="1"/>
</dbReference>
<dbReference type="FunFam" id="1.10.10.1590:FF:000001">
    <property type="entry name" value="NADH-quinone oxidoreductase subunit E"/>
    <property type="match status" value="1"/>
</dbReference>
<reference evidence="11" key="1">
    <citation type="submission" date="2015-08" db="EMBL/GenBank/DDBJ databases">
        <authorList>
            <person name="Varghese N."/>
        </authorList>
    </citation>
    <scope>NUCLEOTIDE SEQUENCE [LARGE SCALE GENOMIC DNA]</scope>
    <source>
        <strain evidence="11">DSM 23407</strain>
    </source>
</reference>
<dbReference type="GO" id="GO:0022890">
    <property type="term" value="F:inorganic cation transmembrane transporter activity"/>
    <property type="evidence" value="ECO:0007669"/>
    <property type="project" value="UniProtKB-ARBA"/>
</dbReference>
<dbReference type="Gene3D" id="1.10.10.1590">
    <property type="entry name" value="NADH-quinone oxidoreductase subunit E"/>
    <property type="match status" value="1"/>
</dbReference>
<dbReference type="InterPro" id="IPR036249">
    <property type="entry name" value="Thioredoxin-like_sf"/>
</dbReference>
<keyword evidence="6" id="KW-0411">Iron-sulfur</keyword>
<evidence type="ECO:0000256" key="5">
    <source>
        <dbReference type="ARBA" id="ARBA00023004"/>
    </source>
</evidence>
<dbReference type="OrthoDB" id="9807941at2"/>
<evidence type="ECO:0000256" key="2">
    <source>
        <dbReference type="ARBA" id="ARBA00022714"/>
    </source>
</evidence>
<dbReference type="GO" id="GO:0022804">
    <property type="term" value="F:active transmembrane transporter activity"/>
    <property type="evidence" value="ECO:0007669"/>
    <property type="project" value="UniProtKB-ARBA"/>
</dbReference>
<evidence type="ECO:0000313" key="11">
    <source>
        <dbReference type="Proteomes" id="UP000183900"/>
    </source>
</evidence>
<comment type="cofactor">
    <cofactor evidence="8">
        <name>[2Fe-2S] cluster</name>
        <dbReference type="ChEBI" id="CHEBI:190135"/>
    </cofactor>
</comment>
<dbReference type="EMBL" id="CYHE01000004">
    <property type="protein sequence ID" value="CUA95440.1"/>
    <property type="molecule type" value="Genomic_DNA"/>
</dbReference>
<keyword evidence="2" id="KW-0001">2Fe-2S</keyword>
<evidence type="ECO:0000256" key="8">
    <source>
        <dbReference type="ARBA" id="ARBA00034078"/>
    </source>
</evidence>
<dbReference type="GO" id="GO:0003954">
    <property type="term" value="F:NADH dehydrogenase activity"/>
    <property type="evidence" value="ECO:0007669"/>
    <property type="project" value="TreeGrafter"/>
</dbReference>
<dbReference type="Proteomes" id="UP000183900">
    <property type="component" value="Unassembled WGS sequence"/>
</dbReference>
<comment type="catalytic activity">
    <reaction evidence="9">
        <text>a quinone + NADH + 5 H(+)(in) = a quinol + NAD(+) + 4 H(+)(out)</text>
        <dbReference type="Rhea" id="RHEA:57888"/>
        <dbReference type="ChEBI" id="CHEBI:15378"/>
        <dbReference type="ChEBI" id="CHEBI:24646"/>
        <dbReference type="ChEBI" id="CHEBI:57540"/>
        <dbReference type="ChEBI" id="CHEBI:57945"/>
        <dbReference type="ChEBI" id="CHEBI:132124"/>
    </reaction>
</comment>
<evidence type="ECO:0000256" key="3">
    <source>
        <dbReference type="ARBA" id="ARBA00022723"/>
    </source>
</evidence>
<keyword evidence="3" id="KW-0479">Metal-binding</keyword>
<comment type="similarity">
    <text evidence="1">Belongs to the complex I 24 kDa subunit family.</text>
</comment>
<keyword evidence="11" id="KW-1185">Reference proteome</keyword>
<proteinExistence type="inferred from homology"/>
<dbReference type="NCBIfam" id="NF005724">
    <property type="entry name" value="PRK07539.1-4"/>
    <property type="match status" value="1"/>
</dbReference>
<dbReference type="InterPro" id="IPR041921">
    <property type="entry name" value="NuoE_N"/>
</dbReference>
<dbReference type="GO" id="GO:0008324">
    <property type="term" value="F:monoatomic cation transmembrane transporter activity"/>
    <property type="evidence" value="ECO:0007669"/>
    <property type="project" value="UniProtKB-ARBA"/>
</dbReference>
<evidence type="ECO:0000313" key="10">
    <source>
        <dbReference type="EMBL" id="CUA95440.1"/>
    </source>
</evidence>
<sequence>MAVRRLAAEQPESFAFTAENLAWAKKVIDRYPAGRQASAVIPLLWRAQEQNEGWVSEPAIRYIAEMLGMPHIRVLEVATFYTMFQLQPVGKKAHIQVCGTTPCQLRGAEDLIRVCKSKIAAHAHELSADGNFSWEEVECLGACVNAPMVQIFKDTYEDLTPESLEKLIDDISAGREVTPGPQINRRFGAPEGGPTSLTDIADDTQGVLPVPHVVDGAEKASHAFAGPSINGGGKDFNGVPDSAEVSVARVRAEVAARKAAEAAAKNEG</sequence>
<dbReference type="CDD" id="cd03064">
    <property type="entry name" value="TRX_Fd_NuoE"/>
    <property type="match status" value="1"/>
</dbReference>
<name>A0A0K6HX21_9HYPH</name>
<evidence type="ECO:0000256" key="4">
    <source>
        <dbReference type="ARBA" id="ARBA00022967"/>
    </source>
</evidence>
<dbReference type="GO" id="GO:0031967">
    <property type="term" value="C:organelle envelope"/>
    <property type="evidence" value="ECO:0007669"/>
    <property type="project" value="UniProtKB-ARBA"/>
</dbReference>
<accession>A0A0K6HX21</accession>
<dbReference type="FunFam" id="3.40.30.10:FF:000022">
    <property type="entry name" value="NADH dehydrogenase flavoprotein 2, mitochondrial"/>
    <property type="match status" value="1"/>
</dbReference>
<dbReference type="GO" id="GO:0051537">
    <property type="term" value="F:2 iron, 2 sulfur cluster binding"/>
    <property type="evidence" value="ECO:0007669"/>
    <property type="project" value="UniProtKB-KW"/>
</dbReference>
<organism evidence="10 11">
    <name type="scientific">Pannonibacter indicus</name>
    <dbReference type="NCBI Taxonomy" id="466044"/>
    <lineage>
        <taxon>Bacteria</taxon>
        <taxon>Pseudomonadati</taxon>
        <taxon>Pseudomonadota</taxon>
        <taxon>Alphaproteobacteria</taxon>
        <taxon>Hyphomicrobiales</taxon>
        <taxon>Stappiaceae</taxon>
        <taxon>Pannonibacter</taxon>
    </lineage>
</organism>
<gene>
    <name evidence="10" type="ORF">Ga0061067_10410</name>
</gene>
<dbReference type="InterPro" id="IPR042128">
    <property type="entry name" value="NuoE_dom"/>
</dbReference>
<dbReference type="SUPFAM" id="SSF52833">
    <property type="entry name" value="Thioredoxin-like"/>
    <property type="match status" value="1"/>
</dbReference>
<dbReference type="RefSeq" id="WP_055455325.1">
    <property type="nucleotide sequence ID" value="NZ_CYHE01000004.1"/>
</dbReference>
<dbReference type="PROSITE" id="PS01099">
    <property type="entry name" value="COMPLEX1_24K"/>
    <property type="match status" value="1"/>
</dbReference>
<dbReference type="GO" id="GO:0098662">
    <property type="term" value="P:inorganic cation transmembrane transport"/>
    <property type="evidence" value="ECO:0007669"/>
    <property type="project" value="UniProtKB-ARBA"/>
</dbReference>
<dbReference type="InterPro" id="IPR002023">
    <property type="entry name" value="NuoE-like"/>
</dbReference>
<dbReference type="GO" id="GO:1902494">
    <property type="term" value="C:catalytic complex"/>
    <property type="evidence" value="ECO:0007669"/>
    <property type="project" value="UniProtKB-ARBA"/>
</dbReference>
<keyword evidence="4" id="KW-1278">Translocase</keyword>
<dbReference type="PANTHER" id="PTHR10371">
    <property type="entry name" value="NADH DEHYDROGENASE UBIQUINONE FLAVOPROTEIN 2, MITOCHONDRIAL"/>
    <property type="match status" value="1"/>
</dbReference>
<evidence type="ECO:0000256" key="9">
    <source>
        <dbReference type="ARBA" id="ARBA00047712"/>
    </source>
</evidence>
<dbReference type="NCBIfam" id="TIGR01958">
    <property type="entry name" value="nuoE_fam"/>
    <property type="match status" value="1"/>
</dbReference>
<keyword evidence="7" id="KW-0520">NAD</keyword>
<evidence type="ECO:0000256" key="7">
    <source>
        <dbReference type="ARBA" id="ARBA00023027"/>
    </source>
</evidence>